<reference evidence="2 3" key="1">
    <citation type="submission" date="2024-01" db="EMBL/GenBank/DDBJ databases">
        <title>The genome of the rayed Mediterranean limpet Patella caerulea (Linnaeus, 1758).</title>
        <authorList>
            <person name="Anh-Thu Weber A."/>
            <person name="Halstead-Nussloch G."/>
        </authorList>
    </citation>
    <scope>NUCLEOTIDE SEQUENCE [LARGE SCALE GENOMIC DNA]</scope>
    <source>
        <strain evidence="2">AATW-2023a</strain>
        <tissue evidence="2">Whole specimen</tissue>
    </source>
</reference>
<keyword evidence="3" id="KW-1185">Reference proteome</keyword>
<evidence type="ECO:0000256" key="1">
    <source>
        <dbReference type="SAM" id="SignalP"/>
    </source>
</evidence>
<comment type="caution">
    <text evidence="2">The sequence shown here is derived from an EMBL/GenBank/DDBJ whole genome shotgun (WGS) entry which is preliminary data.</text>
</comment>
<feature type="chain" id="PRO_5042927381" evidence="1">
    <location>
        <begin position="23"/>
        <end position="98"/>
    </location>
</feature>
<gene>
    <name evidence="2" type="ORF">SNE40_021548</name>
</gene>
<sequence length="98" mass="10660">MNSLSLLLLVGVVAVVMTMTNAQTDECLEGDACSDSSVTSTVNGQLFCCPNDQSVSASSSNINGVVTTSCTCGLRNSFRNPFFQRFPNFPRFPRFHRN</sequence>
<evidence type="ECO:0000313" key="3">
    <source>
        <dbReference type="Proteomes" id="UP001347796"/>
    </source>
</evidence>
<keyword evidence="1" id="KW-0732">Signal</keyword>
<feature type="signal peptide" evidence="1">
    <location>
        <begin position="1"/>
        <end position="22"/>
    </location>
</feature>
<proteinExistence type="predicted"/>
<dbReference type="Proteomes" id="UP001347796">
    <property type="component" value="Unassembled WGS sequence"/>
</dbReference>
<dbReference type="AlphaFoldDB" id="A0AAN8GIY8"/>
<evidence type="ECO:0000313" key="2">
    <source>
        <dbReference type="EMBL" id="KAK6167549.1"/>
    </source>
</evidence>
<organism evidence="2 3">
    <name type="scientific">Patella caerulea</name>
    <name type="common">Rayed Mediterranean limpet</name>
    <dbReference type="NCBI Taxonomy" id="87958"/>
    <lineage>
        <taxon>Eukaryota</taxon>
        <taxon>Metazoa</taxon>
        <taxon>Spiralia</taxon>
        <taxon>Lophotrochozoa</taxon>
        <taxon>Mollusca</taxon>
        <taxon>Gastropoda</taxon>
        <taxon>Patellogastropoda</taxon>
        <taxon>Patelloidea</taxon>
        <taxon>Patellidae</taxon>
        <taxon>Patella</taxon>
    </lineage>
</organism>
<dbReference type="EMBL" id="JAZGQO010000018">
    <property type="protein sequence ID" value="KAK6167549.1"/>
    <property type="molecule type" value="Genomic_DNA"/>
</dbReference>
<accession>A0AAN8GIY8</accession>
<protein>
    <submittedName>
        <fullName evidence="2">Uncharacterized protein</fullName>
    </submittedName>
</protein>
<name>A0AAN8GIY8_PATCE</name>